<keyword evidence="3" id="KW-1185">Reference proteome</keyword>
<dbReference type="HOGENOM" id="CLU_1366194_0_0_1"/>
<evidence type="ECO:0000256" key="1">
    <source>
        <dbReference type="SAM" id="MobiDB-lite"/>
    </source>
</evidence>
<accession>G3J4V1</accession>
<dbReference type="InParanoid" id="G3J4V1"/>
<dbReference type="VEuPathDB" id="FungiDB:CCM_00572"/>
<dbReference type="RefSeq" id="XP_006665795.1">
    <property type="nucleotide sequence ID" value="XM_006665732.1"/>
</dbReference>
<evidence type="ECO:0000313" key="3">
    <source>
        <dbReference type="Proteomes" id="UP000001610"/>
    </source>
</evidence>
<reference evidence="2 3" key="1">
    <citation type="journal article" date="2011" name="Genome Biol.">
        <title>Genome sequence of the insect pathogenic fungus Cordyceps militaris, a valued traditional Chinese medicine.</title>
        <authorList>
            <person name="Zheng P."/>
            <person name="Xia Y."/>
            <person name="Xiao G."/>
            <person name="Xiong C."/>
            <person name="Hu X."/>
            <person name="Zhang S."/>
            <person name="Zheng H."/>
            <person name="Huang Y."/>
            <person name="Zhou Y."/>
            <person name="Wang S."/>
            <person name="Zhao G.P."/>
            <person name="Liu X."/>
            <person name="St Leger R.J."/>
            <person name="Wang C."/>
        </authorList>
    </citation>
    <scope>NUCLEOTIDE SEQUENCE [LARGE SCALE GENOMIC DNA]</scope>
    <source>
        <strain evidence="2 3">CM01</strain>
    </source>
</reference>
<dbReference type="EMBL" id="JH126399">
    <property type="protein sequence ID" value="EGX95918.1"/>
    <property type="molecule type" value="Genomic_DNA"/>
</dbReference>
<evidence type="ECO:0000313" key="2">
    <source>
        <dbReference type="EMBL" id="EGX95918.1"/>
    </source>
</evidence>
<proteinExistence type="predicted"/>
<dbReference type="AlphaFoldDB" id="G3J4V1"/>
<dbReference type="KEGG" id="cmt:CCM_00572"/>
<protein>
    <submittedName>
        <fullName evidence="2">Uncharacterized protein</fullName>
    </submittedName>
</protein>
<gene>
    <name evidence="2" type="ORF">CCM_00572</name>
</gene>
<sequence>MFEPVEGEAKPKPQRLFLHDDATKSAIHGQGFLGGRLARTLVSVYPVLWKLESKKNADATSTPARPPDERFASRGKKEAMQALRDMLGILWSGSLSPRQGQPRLDLHGGNGETDKGRRTREPWGRECSPTGNIRLLSLGGRCSSDKPSLPPSQPATSERETHTHTHAVAPARGATLFGGYMWRAAPGPPFGSPLQDFPLV</sequence>
<name>G3J4V1_CORMM</name>
<feature type="region of interest" description="Disordered" evidence="1">
    <location>
        <begin position="94"/>
        <end position="167"/>
    </location>
</feature>
<organism evidence="2 3">
    <name type="scientific">Cordyceps militaris (strain CM01)</name>
    <name type="common">Caterpillar fungus</name>
    <dbReference type="NCBI Taxonomy" id="983644"/>
    <lineage>
        <taxon>Eukaryota</taxon>
        <taxon>Fungi</taxon>
        <taxon>Dikarya</taxon>
        <taxon>Ascomycota</taxon>
        <taxon>Pezizomycotina</taxon>
        <taxon>Sordariomycetes</taxon>
        <taxon>Hypocreomycetidae</taxon>
        <taxon>Hypocreales</taxon>
        <taxon>Cordycipitaceae</taxon>
        <taxon>Cordyceps</taxon>
    </lineage>
</organism>
<dbReference type="Proteomes" id="UP000001610">
    <property type="component" value="Unassembled WGS sequence"/>
</dbReference>
<feature type="compositionally biased region" description="Basic and acidic residues" evidence="1">
    <location>
        <begin position="112"/>
        <end position="124"/>
    </location>
</feature>
<dbReference type="GeneID" id="18162607"/>